<protein>
    <submittedName>
        <fullName evidence="1">GyrI-like domain-containing protein</fullName>
    </submittedName>
</protein>
<name>A0ABR8XE47_9BACL</name>
<reference evidence="1 2" key="1">
    <citation type="submission" date="2020-08" db="EMBL/GenBank/DDBJ databases">
        <title>A Genomic Blueprint of the Chicken Gut Microbiome.</title>
        <authorList>
            <person name="Gilroy R."/>
            <person name="Ravi A."/>
            <person name="Getino M."/>
            <person name="Pursley I."/>
            <person name="Horton D.L."/>
            <person name="Alikhan N.-F."/>
            <person name="Baker D."/>
            <person name="Gharbi K."/>
            <person name="Hall N."/>
            <person name="Watson M."/>
            <person name="Adriaenssens E.M."/>
            <person name="Foster-Nyarko E."/>
            <person name="Jarju S."/>
            <person name="Secka A."/>
            <person name="Antonio M."/>
            <person name="Oren A."/>
            <person name="Chaudhuri R."/>
            <person name="La Ragione R.M."/>
            <person name="Hildebrand F."/>
            <person name="Pallen M.J."/>
        </authorList>
    </citation>
    <scope>NUCLEOTIDE SEQUENCE [LARGE SCALE GENOMIC DNA]</scope>
    <source>
        <strain evidence="1 2">Re31</strain>
    </source>
</reference>
<dbReference type="RefSeq" id="WP_191707913.1">
    <property type="nucleotide sequence ID" value="NZ_JACSQA010000019.1"/>
</dbReference>
<evidence type="ECO:0000313" key="2">
    <source>
        <dbReference type="Proteomes" id="UP000640930"/>
    </source>
</evidence>
<dbReference type="Proteomes" id="UP000640930">
    <property type="component" value="Unassembled WGS sequence"/>
</dbReference>
<organism evidence="1 2">
    <name type="scientific">Ureibacillus galli</name>
    <dbReference type="NCBI Taxonomy" id="2762222"/>
    <lineage>
        <taxon>Bacteria</taxon>
        <taxon>Bacillati</taxon>
        <taxon>Bacillota</taxon>
        <taxon>Bacilli</taxon>
        <taxon>Bacillales</taxon>
        <taxon>Caryophanaceae</taxon>
        <taxon>Ureibacillus</taxon>
    </lineage>
</organism>
<evidence type="ECO:0000313" key="1">
    <source>
        <dbReference type="EMBL" id="MBD8027494.1"/>
    </source>
</evidence>
<comment type="caution">
    <text evidence="1">The sequence shown here is derived from an EMBL/GenBank/DDBJ whole genome shotgun (WGS) entry which is preliminary data.</text>
</comment>
<proteinExistence type="predicted"/>
<dbReference type="Gene3D" id="3.20.80.10">
    <property type="entry name" value="Regulatory factor, effector binding domain"/>
    <property type="match status" value="1"/>
</dbReference>
<dbReference type="InterPro" id="IPR011256">
    <property type="entry name" value="Reg_factor_effector_dom_sf"/>
</dbReference>
<sequence>MGCYKERKIFRAVGLKGFGFFDDYGKEVPKLAQQLLTRKKEIQNTSNIEIGIFEPKRDADHLEGHYFVGLLVNESVKEVPIGMEYIEREQDYVSTRGDIQKLDILHQHLLEWANEHGYQRDLTSDIIETYHPTTNGGEEVEVYLPIYV</sequence>
<keyword evidence="2" id="KW-1185">Reference proteome</keyword>
<accession>A0ABR8XE47</accession>
<dbReference type="EMBL" id="JACSQA010000019">
    <property type="protein sequence ID" value="MBD8027494.1"/>
    <property type="molecule type" value="Genomic_DNA"/>
</dbReference>
<gene>
    <name evidence="1" type="ORF">H9636_12605</name>
</gene>